<dbReference type="KEGG" id="csm:CSUB8521_1745"/>
<feature type="binding site" evidence="9">
    <location>
        <position position="133"/>
    </location>
    <ligand>
        <name>Mn(2+)</name>
        <dbReference type="ChEBI" id="CHEBI:29035"/>
    </ligand>
</feature>
<evidence type="ECO:0000256" key="1">
    <source>
        <dbReference type="ARBA" id="ARBA00005094"/>
    </source>
</evidence>
<dbReference type="SUPFAM" id="SSF51735">
    <property type="entry name" value="NAD(P)-binding Rossmann-fold domains"/>
    <property type="match status" value="1"/>
</dbReference>
<evidence type="ECO:0000313" key="14">
    <source>
        <dbReference type="Proteomes" id="UP000031135"/>
    </source>
</evidence>
<feature type="binding site" evidence="9">
    <location>
        <position position="196"/>
    </location>
    <ligand>
        <name>1-deoxy-D-xylulose 5-phosphate</name>
        <dbReference type="ChEBI" id="CHEBI:57792"/>
    </ligand>
</feature>
<dbReference type="InterPro" id="IPR026877">
    <property type="entry name" value="DXPR_C"/>
</dbReference>
<dbReference type="EMBL" id="CP007772">
    <property type="protein sequence ID" value="AJC91546.1"/>
    <property type="molecule type" value="Genomic_DNA"/>
</dbReference>
<gene>
    <name evidence="9 13" type="primary">dxr</name>
    <name evidence="13" type="ORF">CSUB8521_1745</name>
</gene>
<dbReference type="GO" id="GO:0016853">
    <property type="term" value="F:isomerase activity"/>
    <property type="evidence" value="ECO:0007669"/>
    <property type="project" value="UniProtKB-KW"/>
</dbReference>
<evidence type="ECO:0000256" key="9">
    <source>
        <dbReference type="HAMAP-Rule" id="MF_00183"/>
    </source>
</evidence>
<dbReference type="Pfam" id="PF08436">
    <property type="entry name" value="DXP_redisom_C"/>
    <property type="match status" value="1"/>
</dbReference>
<dbReference type="PANTHER" id="PTHR30525">
    <property type="entry name" value="1-DEOXY-D-XYLULOSE 5-PHOSPHATE REDUCTOISOMERASE"/>
    <property type="match status" value="1"/>
</dbReference>
<evidence type="ECO:0000259" key="10">
    <source>
        <dbReference type="Pfam" id="PF02670"/>
    </source>
</evidence>
<dbReference type="GO" id="GO:0030145">
    <property type="term" value="F:manganese ion binding"/>
    <property type="evidence" value="ECO:0007669"/>
    <property type="project" value="TreeGrafter"/>
</dbReference>
<reference evidence="13 14" key="1">
    <citation type="journal article" date="2014" name="Genome Biol. Evol.">
        <title>Comparative Genomics of the Campylobacter lari Group.</title>
        <authorList>
            <person name="Miller W.G."/>
            <person name="Yee E."/>
            <person name="Chapman M.H."/>
            <person name="Smith T.P."/>
            <person name="Bono J.L."/>
            <person name="Huynh S."/>
            <person name="Parker C.T."/>
            <person name="Vandamme P."/>
            <person name="Luong K."/>
            <person name="Korlach J."/>
        </authorList>
    </citation>
    <scope>NUCLEOTIDE SEQUENCE [LARGE SCALE GENOMIC DNA]</scope>
    <source>
        <strain evidence="13 14">LMG 24374</strain>
    </source>
</reference>
<dbReference type="Pfam" id="PF02670">
    <property type="entry name" value="DXP_reductoisom"/>
    <property type="match status" value="1"/>
</dbReference>
<feature type="binding site" evidence="9">
    <location>
        <position position="184"/>
    </location>
    <ligand>
        <name>NADPH</name>
        <dbReference type="ChEBI" id="CHEBI:57783"/>
    </ligand>
</feature>
<proteinExistence type="inferred from homology"/>
<evidence type="ECO:0000256" key="4">
    <source>
        <dbReference type="ARBA" id="ARBA00022857"/>
    </source>
</evidence>
<keyword evidence="13" id="KW-0413">Isomerase</keyword>
<feature type="domain" description="DXP reductoisomerase C-terminal" evidence="12">
    <location>
        <begin position="239"/>
        <end position="351"/>
    </location>
</feature>
<feature type="binding site" evidence="9">
    <location>
        <position position="8"/>
    </location>
    <ligand>
        <name>NADPH</name>
        <dbReference type="ChEBI" id="CHEBI:57783"/>
    </ligand>
</feature>
<dbReference type="SUPFAM" id="SSF55347">
    <property type="entry name" value="Glyceraldehyde-3-phosphate dehydrogenase-like, C-terminal domain"/>
    <property type="match status" value="1"/>
</dbReference>
<sequence>MIILGSTGSIGVNTLFIAKEKNVSVEALSCGKNIKLLNEQIALFKPKFVCIQDEKDKALVDHDRIFCGQEGLKAMIAECKSSLVINAIVGFAGLNSSLIAQKLGKTLALANKESLVVAGKFFDTSKIKVIDSEHAALKCLIDKRKDIKKLFITASGGAFYNYKIKDLKNVSVKEALKHPNWSMGAKITIDSASMCNKLFEVIEAYHLYGIEQIDALIERKSLVHALCEFKDGGISAYFSHANMRLSIAQAILDEHDQSFIENLDLLTMSSLKFEKISLKKYPIFSLKDELLKDPDLGVIINSANEYMVYRFLVQKAQFLDIAKGIFKALDHFGTPKINQIEDVFEYDKQVRLYLDKEMK</sequence>
<dbReference type="GO" id="GO:0030604">
    <property type="term" value="F:1-deoxy-D-xylulose-5-phosphate reductoisomerase activity"/>
    <property type="evidence" value="ECO:0007669"/>
    <property type="project" value="UniProtKB-UniRule"/>
</dbReference>
<dbReference type="InterPro" id="IPR003821">
    <property type="entry name" value="DXP_reductoisomerase"/>
</dbReference>
<protein>
    <recommendedName>
        <fullName evidence="9">1-deoxy-D-xylulose 5-phosphate reductoisomerase</fullName>
        <shortName evidence="9">DXP reductoisomerase</shortName>
        <ecNumber evidence="9">1.1.1.267</ecNumber>
    </recommendedName>
    <alternativeName>
        <fullName evidence="9">1-deoxyxylulose-5-phosphate reductoisomerase</fullName>
    </alternativeName>
    <alternativeName>
        <fullName evidence="9">2-C-methyl-D-erythritol 4-phosphate synthase</fullName>
    </alternativeName>
</protein>
<dbReference type="GO" id="GO:0051484">
    <property type="term" value="P:isopentenyl diphosphate biosynthetic process, methylerythritol 4-phosphate pathway involved in terpenoid biosynthetic process"/>
    <property type="evidence" value="ECO:0007669"/>
    <property type="project" value="TreeGrafter"/>
</dbReference>
<feature type="binding site" evidence="9">
    <location>
        <position position="197"/>
    </location>
    <ligand>
        <name>1-deoxy-D-xylulose 5-phosphate</name>
        <dbReference type="ChEBI" id="CHEBI:57792"/>
    </ligand>
</feature>
<dbReference type="InterPro" id="IPR013512">
    <property type="entry name" value="DXP_reductoisomerase_N"/>
</dbReference>
<dbReference type="OrthoDB" id="9806546at2"/>
<evidence type="ECO:0000256" key="2">
    <source>
        <dbReference type="ARBA" id="ARBA00006825"/>
    </source>
</evidence>
<dbReference type="InterPro" id="IPR036169">
    <property type="entry name" value="DXPR_C_sf"/>
</dbReference>
<feature type="binding site" evidence="9">
    <location>
        <position position="33"/>
    </location>
    <ligand>
        <name>NADPH</name>
        <dbReference type="ChEBI" id="CHEBI:57783"/>
    </ligand>
</feature>
<evidence type="ECO:0000256" key="3">
    <source>
        <dbReference type="ARBA" id="ARBA00022723"/>
    </source>
</evidence>
<comment type="function">
    <text evidence="9">Catalyzes the NADPH-dependent rearrangement and reduction of 1-deoxy-D-xylulose-5-phosphate (DXP) to 2-C-methyl-D-erythritol 4-phosphate (MEP).</text>
</comment>
<keyword evidence="6 9" id="KW-0464">Manganese</keyword>
<evidence type="ECO:0000256" key="8">
    <source>
        <dbReference type="ARBA" id="ARBA00048543"/>
    </source>
</evidence>
<name>A0A0A8HBV9_9BACT</name>
<evidence type="ECO:0000259" key="12">
    <source>
        <dbReference type="Pfam" id="PF13288"/>
    </source>
</evidence>
<keyword evidence="3 9" id="KW-0479">Metal-binding</keyword>
<comment type="catalytic activity">
    <reaction evidence="8">
        <text>2-C-methyl-D-erythritol 4-phosphate + NADP(+) = 1-deoxy-D-xylulose 5-phosphate + NADPH + H(+)</text>
        <dbReference type="Rhea" id="RHEA:13717"/>
        <dbReference type="ChEBI" id="CHEBI:15378"/>
        <dbReference type="ChEBI" id="CHEBI:57783"/>
        <dbReference type="ChEBI" id="CHEBI:57792"/>
        <dbReference type="ChEBI" id="CHEBI:58262"/>
        <dbReference type="ChEBI" id="CHEBI:58349"/>
        <dbReference type="EC" id="1.1.1.267"/>
    </reaction>
    <physiologicalReaction direction="right-to-left" evidence="8">
        <dbReference type="Rhea" id="RHEA:13719"/>
    </physiologicalReaction>
</comment>
<dbReference type="GO" id="GO:0070402">
    <property type="term" value="F:NADPH binding"/>
    <property type="evidence" value="ECO:0007669"/>
    <property type="project" value="InterPro"/>
</dbReference>
<feature type="binding site" evidence="9">
    <location>
        <position position="31"/>
    </location>
    <ligand>
        <name>NADPH</name>
        <dbReference type="ChEBI" id="CHEBI:57783"/>
    </ligand>
</feature>
<dbReference type="NCBIfam" id="TIGR00243">
    <property type="entry name" value="Dxr"/>
    <property type="match status" value="1"/>
</dbReference>
<feature type="binding site" evidence="9">
    <location>
        <position position="133"/>
    </location>
    <ligand>
        <name>1-deoxy-D-xylulose 5-phosphate</name>
        <dbReference type="ChEBI" id="CHEBI:57792"/>
    </ligand>
</feature>
<feature type="binding site" evidence="9">
    <location>
        <position position="200"/>
    </location>
    <ligand>
        <name>1-deoxy-D-xylulose 5-phosphate</name>
        <dbReference type="ChEBI" id="CHEBI:57792"/>
    </ligand>
</feature>
<feature type="binding site" evidence="9">
    <location>
        <position position="191"/>
    </location>
    <ligand>
        <name>1-deoxy-D-xylulose 5-phosphate</name>
        <dbReference type="ChEBI" id="CHEBI:57792"/>
    </ligand>
</feature>
<feature type="binding site" evidence="9">
    <location>
        <position position="200"/>
    </location>
    <ligand>
        <name>Mn(2+)</name>
        <dbReference type="ChEBI" id="CHEBI:29035"/>
    </ligand>
</feature>
<feature type="binding site" evidence="9">
    <location>
        <position position="111"/>
    </location>
    <ligand>
        <name>NADPH</name>
        <dbReference type="ChEBI" id="CHEBI:57783"/>
    </ligand>
</feature>
<feature type="binding site" evidence="9">
    <location>
        <position position="113"/>
    </location>
    <ligand>
        <name>NADPH</name>
        <dbReference type="ChEBI" id="CHEBI:57783"/>
    </ligand>
</feature>
<dbReference type="AlphaFoldDB" id="A0A0A8HBV9"/>
<evidence type="ECO:0000256" key="5">
    <source>
        <dbReference type="ARBA" id="ARBA00023002"/>
    </source>
</evidence>
<dbReference type="InterPro" id="IPR036291">
    <property type="entry name" value="NAD(P)-bd_dom_sf"/>
</dbReference>
<dbReference type="Gene3D" id="3.40.50.720">
    <property type="entry name" value="NAD(P)-binding Rossmann-like Domain"/>
    <property type="match status" value="1"/>
</dbReference>
<accession>A0A0A8HBV9</accession>
<dbReference type="PANTHER" id="PTHR30525:SF0">
    <property type="entry name" value="1-DEOXY-D-XYLULOSE 5-PHOSPHATE REDUCTOISOMERASE, CHLOROPLASTIC"/>
    <property type="match status" value="1"/>
</dbReference>
<keyword evidence="7 9" id="KW-0414">Isoprene biosynthesis</keyword>
<feature type="binding site" evidence="9">
    <location>
        <position position="10"/>
    </location>
    <ligand>
        <name>NADPH</name>
        <dbReference type="ChEBI" id="CHEBI:57783"/>
    </ligand>
</feature>
<dbReference type="HOGENOM" id="CLU_035714_4_0_7"/>
<dbReference type="HAMAP" id="MF_00183">
    <property type="entry name" value="DXP_reductoisom"/>
    <property type="match status" value="1"/>
</dbReference>
<evidence type="ECO:0000313" key="13">
    <source>
        <dbReference type="EMBL" id="AJC91546.1"/>
    </source>
</evidence>
<dbReference type="Gene3D" id="1.10.1740.10">
    <property type="match status" value="1"/>
</dbReference>
<feature type="binding site" evidence="9">
    <location>
        <position position="112"/>
    </location>
    <ligand>
        <name>1-deoxy-D-xylulose 5-phosphate</name>
        <dbReference type="ChEBI" id="CHEBI:57792"/>
    </ligand>
</feature>
<dbReference type="InterPro" id="IPR013644">
    <property type="entry name" value="DXP_reductoisomerase_C"/>
</dbReference>
<dbReference type="Proteomes" id="UP000031135">
    <property type="component" value="Chromosome"/>
</dbReference>
<comment type="cofactor">
    <cofactor evidence="9">
        <name>Mg(2+)</name>
        <dbReference type="ChEBI" id="CHEBI:18420"/>
    </cofactor>
    <cofactor evidence="9">
        <name>Mn(2+)</name>
        <dbReference type="ChEBI" id="CHEBI:29035"/>
    </cofactor>
</comment>
<dbReference type="Pfam" id="PF13288">
    <property type="entry name" value="DXPR_C"/>
    <property type="match status" value="1"/>
</dbReference>
<feature type="binding site" evidence="9">
    <location>
        <position position="32"/>
    </location>
    <ligand>
        <name>NADPH</name>
        <dbReference type="ChEBI" id="CHEBI:57783"/>
    </ligand>
</feature>
<evidence type="ECO:0000259" key="11">
    <source>
        <dbReference type="Pfam" id="PF08436"/>
    </source>
</evidence>
<dbReference type="UniPathway" id="UPA00056">
    <property type="reaction ID" value="UER00092"/>
</dbReference>
<feature type="binding site" evidence="9">
    <location>
        <position position="131"/>
    </location>
    <ligand>
        <name>Mn(2+)</name>
        <dbReference type="ChEBI" id="CHEBI:29035"/>
    </ligand>
</feature>
<comment type="pathway">
    <text evidence="1 9">Isoprenoid biosynthesis; isopentenyl diphosphate biosynthesis via DXP pathway; isopentenyl diphosphate from 1-deoxy-D-xylulose 5-phosphate: step 1/6.</text>
</comment>
<feature type="binding site" evidence="9">
    <location>
        <position position="155"/>
    </location>
    <ligand>
        <name>1-deoxy-D-xylulose 5-phosphate</name>
        <dbReference type="ChEBI" id="CHEBI:57792"/>
    </ligand>
</feature>
<evidence type="ECO:0000256" key="7">
    <source>
        <dbReference type="ARBA" id="ARBA00023229"/>
    </source>
</evidence>
<dbReference type="SUPFAM" id="SSF69055">
    <property type="entry name" value="1-deoxy-D-xylulose-5-phosphate reductoisomerase, C-terminal domain"/>
    <property type="match status" value="1"/>
</dbReference>
<organism evidence="13 14">
    <name type="scientific">Campylobacter subantarcticus LMG 24374</name>
    <dbReference type="NCBI Taxonomy" id="1388751"/>
    <lineage>
        <taxon>Bacteria</taxon>
        <taxon>Pseudomonadati</taxon>
        <taxon>Campylobacterota</taxon>
        <taxon>Epsilonproteobacteria</taxon>
        <taxon>Campylobacterales</taxon>
        <taxon>Campylobacteraceae</taxon>
        <taxon>Campylobacter</taxon>
    </lineage>
</organism>
<feature type="binding site" evidence="9">
    <location>
        <position position="9"/>
    </location>
    <ligand>
        <name>NADPH</name>
        <dbReference type="ChEBI" id="CHEBI:57783"/>
    </ligand>
</feature>
<keyword evidence="4 9" id="KW-0521">NADP</keyword>
<feature type="binding site" evidence="9">
    <location>
        <position position="178"/>
    </location>
    <ligand>
        <name>1-deoxy-D-xylulose 5-phosphate</name>
        <dbReference type="ChEBI" id="CHEBI:57792"/>
    </ligand>
</feature>
<keyword evidence="9" id="KW-0460">Magnesium</keyword>
<keyword evidence="5 9" id="KW-0560">Oxidoreductase</keyword>
<dbReference type="PIRSF" id="PIRSF006205">
    <property type="entry name" value="Dxp_reductismrs"/>
    <property type="match status" value="1"/>
</dbReference>
<feature type="binding site" evidence="9">
    <location>
        <position position="132"/>
    </location>
    <ligand>
        <name>1-deoxy-D-xylulose 5-phosphate</name>
        <dbReference type="ChEBI" id="CHEBI:57792"/>
    </ligand>
</feature>
<feature type="binding site" evidence="9">
    <location>
        <position position="7"/>
    </location>
    <ligand>
        <name>NADPH</name>
        <dbReference type="ChEBI" id="CHEBI:57783"/>
    </ligand>
</feature>
<feature type="domain" description="1-deoxy-D-xylulose 5-phosphate reductoisomerase C-terminal" evidence="11">
    <location>
        <begin position="129"/>
        <end position="208"/>
    </location>
</feature>
<dbReference type="RefSeq" id="WP_039664696.1">
    <property type="nucleotide sequence ID" value="NZ_CP007772.1"/>
</dbReference>
<evidence type="ECO:0000256" key="6">
    <source>
        <dbReference type="ARBA" id="ARBA00023211"/>
    </source>
</evidence>
<feature type="domain" description="1-deoxy-D-xylulose 5-phosphate reductoisomerase N-terminal" evidence="10">
    <location>
        <begin position="1"/>
        <end position="119"/>
    </location>
</feature>
<dbReference type="EC" id="1.1.1.267" evidence="9"/>
<comment type="similarity">
    <text evidence="2 9">Belongs to the DXR family.</text>
</comment>